<dbReference type="STRING" id="560819.SAMN05428998_11188"/>
<proteinExistence type="predicted"/>
<evidence type="ECO:0000313" key="1">
    <source>
        <dbReference type="EMBL" id="SMF33036.1"/>
    </source>
</evidence>
<dbReference type="Proteomes" id="UP000192917">
    <property type="component" value="Unassembled WGS sequence"/>
</dbReference>
<organism evidence="1 2">
    <name type="scientific">Tistlia consotensis USBA 355</name>
    <dbReference type="NCBI Taxonomy" id="560819"/>
    <lineage>
        <taxon>Bacteria</taxon>
        <taxon>Pseudomonadati</taxon>
        <taxon>Pseudomonadota</taxon>
        <taxon>Alphaproteobacteria</taxon>
        <taxon>Rhodospirillales</taxon>
        <taxon>Rhodovibrionaceae</taxon>
        <taxon>Tistlia</taxon>
    </lineage>
</organism>
<dbReference type="RefSeq" id="WP_159460222.1">
    <property type="nucleotide sequence ID" value="NZ_FWZX01000011.1"/>
</dbReference>
<dbReference type="PROSITE" id="PS51257">
    <property type="entry name" value="PROKAR_LIPOPROTEIN"/>
    <property type="match status" value="1"/>
</dbReference>
<dbReference type="AlphaFoldDB" id="A0A1Y6BZ86"/>
<keyword evidence="2" id="KW-1185">Reference proteome</keyword>
<evidence type="ECO:0008006" key="3">
    <source>
        <dbReference type="Google" id="ProtNLM"/>
    </source>
</evidence>
<sequence length="56" mass="5970">MTRQLALLLLAAVLLAGCSTLDLERAVAEWGRSLCQSHGDCRPGCSDGRSGSTYCR</sequence>
<dbReference type="EMBL" id="FWZX01000011">
    <property type="protein sequence ID" value="SMF33036.1"/>
    <property type="molecule type" value="Genomic_DNA"/>
</dbReference>
<evidence type="ECO:0000313" key="2">
    <source>
        <dbReference type="Proteomes" id="UP000192917"/>
    </source>
</evidence>
<gene>
    <name evidence="1" type="ORF">SAMN05428998_11188</name>
</gene>
<reference evidence="1 2" key="1">
    <citation type="submission" date="2017-04" db="EMBL/GenBank/DDBJ databases">
        <authorList>
            <person name="Afonso C.L."/>
            <person name="Miller P.J."/>
            <person name="Scott M.A."/>
            <person name="Spackman E."/>
            <person name="Goraichik I."/>
            <person name="Dimitrov K.M."/>
            <person name="Suarez D.L."/>
            <person name="Swayne D.E."/>
        </authorList>
    </citation>
    <scope>NUCLEOTIDE SEQUENCE [LARGE SCALE GENOMIC DNA]</scope>
    <source>
        <strain evidence="1 2">USBA 355</strain>
    </source>
</reference>
<accession>A0A1Y6BZ86</accession>
<name>A0A1Y6BZ86_9PROT</name>
<protein>
    <recommendedName>
        <fullName evidence="3">Lipoprotein</fullName>
    </recommendedName>
</protein>